<keyword evidence="6 10" id="KW-0812">Transmembrane</keyword>
<evidence type="ECO:0000256" key="1">
    <source>
        <dbReference type="ARBA" id="ARBA00004533"/>
    </source>
</evidence>
<dbReference type="NCBIfam" id="TIGR01713">
    <property type="entry name" value="typeII_sec_gspC"/>
    <property type="match status" value="1"/>
</dbReference>
<evidence type="ECO:0000259" key="11">
    <source>
        <dbReference type="Pfam" id="PF11356"/>
    </source>
</evidence>
<sequence length="285" mass="30979">MAMEISRDARRWLARAPELLNLMLIVLIALSAARLFWLAWPVSDNELLPSTTGPATETDRQGVDVDTIASAHLFGEQTASDGGDRQQEIIDAPETRLNLTLTGIISDSAAQRSRALIKAGNKDQEAFAAGDTIDNGVTLHEIYANRVILDREGRYETLTLESVKQAREMAGVERTQRVSSELADDLGTVRQKILDNPASASRYIRLQPERQNGNLVGYRVYPGAEKALFEKAGLEPGELVTAINGQPLDNPAASLQMLSGLASAGSASVTLERNGHQRTVTVNFE</sequence>
<feature type="transmembrane region" description="Helical" evidence="10">
    <location>
        <begin position="20"/>
        <end position="40"/>
    </location>
</feature>
<evidence type="ECO:0000256" key="2">
    <source>
        <dbReference type="ARBA" id="ARBA00007986"/>
    </source>
</evidence>
<dbReference type="RefSeq" id="WP_123591852.1">
    <property type="nucleotide sequence ID" value="NZ_AYKF01000102.1"/>
</dbReference>
<evidence type="ECO:0000256" key="4">
    <source>
        <dbReference type="ARBA" id="ARBA00022475"/>
    </source>
</evidence>
<dbReference type="InterPro" id="IPR036034">
    <property type="entry name" value="PDZ_sf"/>
</dbReference>
<keyword evidence="5" id="KW-0997">Cell inner membrane</keyword>
<gene>
    <name evidence="12" type="ORF">SAHL_13075</name>
</gene>
<evidence type="ECO:0000256" key="3">
    <source>
        <dbReference type="ARBA" id="ARBA00022448"/>
    </source>
</evidence>
<dbReference type="GO" id="GO:0015627">
    <property type="term" value="C:type II protein secretion system complex"/>
    <property type="evidence" value="ECO:0007669"/>
    <property type="project" value="InterPro"/>
</dbReference>
<keyword evidence="9 10" id="KW-0472">Membrane</keyword>
<evidence type="ECO:0000256" key="6">
    <source>
        <dbReference type="ARBA" id="ARBA00022692"/>
    </source>
</evidence>
<dbReference type="EMBL" id="AYKF01000102">
    <property type="protein sequence ID" value="ROO26340.1"/>
    <property type="molecule type" value="Genomic_DNA"/>
</dbReference>
<dbReference type="Gene3D" id="2.30.42.10">
    <property type="match status" value="1"/>
</dbReference>
<dbReference type="InterPro" id="IPR001639">
    <property type="entry name" value="T2SS_protein-GspC"/>
</dbReference>
<proteinExistence type="inferred from homology"/>
<dbReference type="Gene3D" id="2.30.30.830">
    <property type="match status" value="1"/>
</dbReference>
<dbReference type="InterPro" id="IPR024961">
    <property type="entry name" value="T2SS_GspC_N"/>
</dbReference>
<evidence type="ECO:0000256" key="5">
    <source>
        <dbReference type="ARBA" id="ARBA00022519"/>
    </source>
</evidence>
<dbReference type="GO" id="GO:0005886">
    <property type="term" value="C:plasma membrane"/>
    <property type="evidence" value="ECO:0007669"/>
    <property type="project" value="UniProtKB-SubCell"/>
</dbReference>
<evidence type="ECO:0000256" key="8">
    <source>
        <dbReference type="ARBA" id="ARBA00022989"/>
    </source>
</evidence>
<accession>A0A423PL63</accession>
<protein>
    <submittedName>
        <fullName evidence="12">General secretion pathway protein C</fullName>
    </submittedName>
</protein>
<dbReference type="AlphaFoldDB" id="A0A423PL63"/>
<organism evidence="12 13">
    <name type="scientific">Salinisphaera orenii YIM 95161</name>
    <dbReference type="NCBI Taxonomy" id="1051139"/>
    <lineage>
        <taxon>Bacteria</taxon>
        <taxon>Pseudomonadati</taxon>
        <taxon>Pseudomonadota</taxon>
        <taxon>Gammaproteobacteria</taxon>
        <taxon>Salinisphaerales</taxon>
        <taxon>Salinisphaeraceae</taxon>
        <taxon>Salinisphaera</taxon>
    </lineage>
</organism>
<evidence type="ECO:0000256" key="7">
    <source>
        <dbReference type="ARBA" id="ARBA00022927"/>
    </source>
</evidence>
<dbReference type="GO" id="GO:0015628">
    <property type="term" value="P:protein secretion by the type II secretion system"/>
    <property type="evidence" value="ECO:0007669"/>
    <property type="project" value="InterPro"/>
</dbReference>
<comment type="subcellular location">
    <subcellularLocation>
        <location evidence="1">Cell inner membrane</location>
    </subcellularLocation>
</comment>
<keyword evidence="8 10" id="KW-1133">Transmembrane helix</keyword>
<name>A0A423PL63_9GAMM</name>
<dbReference type="OrthoDB" id="1491375at2"/>
<evidence type="ECO:0000256" key="10">
    <source>
        <dbReference type="SAM" id="Phobius"/>
    </source>
</evidence>
<dbReference type="Proteomes" id="UP000285123">
    <property type="component" value="Unassembled WGS sequence"/>
</dbReference>
<comment type="caution">
    <text evidence="12">The sequence shown here is derived from an EMBL/GenBank/DDBJ whole genome shotgun (WGS) entry which is preliminary data.</text>
</comment>
<dbReference type="SUPFAM" id="SSF50156">
    <property type="entry name" value="PDZ domain-like"/>
    <property type="match status" value="1"/>
</dbReference>
<evidence type="ECO:0000313" key="12">
    <source>
        <dbReference type="EMBL" id="ROO26340.1"/>
    </source>
</evidence>
<dbReference type="Pfam" id="PF11356">
    <property type="entry name" value="T2SSC"/>
    <property type="match status" value="1"/>
</dbReference>
<keyword evidence="7" id="KW-0653">Protein transport</keyword>
<keyword evidence="4" id="KW-1003">Cell membrane</keyword>
<evidence type="ECO:0000313" key="13">
    <source>
        <dbReference type="Proteomes" id="UP000285123"/>
    </source>
</evidence>
<comment type="similarity">
    <text evidence="2">Belongs to the GSP C family.</text>
</comment>
<reference evidence="12 13" key="1">
    <citation type="submission" date="2013-10" db="EMBL/GenBank/DDBJ databases">
        <title>Salinisphaera halophila YIM 95161 Genome Sequencing.</title>
        <authorList>
            <person name="Lai Q."/>
            <person name="Li C."/>
            <person name="Shao Z."/>
        </authorList>
    </citation>
    <scope>NUCLEOTIDE SEQUENCE [LARGE SCALE GENOMIC DNA]</scope>
    <source>
        <strain evidence="12 13">YIM 95161</strain>
    </source>
</reference>
<keyword evidence="3" id="KW-0813">Transport</keyword>
<evidence type="ECO:0000256" key="9">
    <source>
        <dbReference type="ARBA" id="ARBA00023136"/>
    </source>
</evidence>
<feature type="domain" description="Type II secretion system protein GspC N-terminal" evidence="11">
    <location>
        <begin position="23"/>
        <end position="160"/>
    </location>
</feature>